<keyword evidence="5" id="KW-0547">Nucleotide-binding</keyword>
<sequence length="385" mass="44630">MEVSVGMDQLTDEVISYLQQKRSNFLEKWKEKAMNPPVQLQSHQENMDKKGQFIYKIAMHALSLPKVDLQSYLQTNAQEMAKIKIRENSGIELLVYNINMAKNIICEQLYQFPAEHEKLNSFSKQLSYIFDHFSYYAVTHFNALKEQLMEEENRHIHSSHEDRLTLLGQMTSSFVHEFRNPLTTVQGFVQLLRAEYPDLPYMDIISSELDQLKFRITQFLMLSKKQEVNQEEVIFSLNELVEQVASFVYPRLLELKVSLQQELEDDLYVKGIQEEVRQVIINIIFNAIEVMVATDTESVIHIKGYRKGDSIYLEASNTGPKIPDSLIKDIFEPFVTTKKTGTGLGLYVSRQIIEKHQGQLLCSSTEEWTTFTIILPAPELKEDDS</sequence>
<dbReference type="OrthoDB" id="9815750at2"/>
<dbReference type="Gene3D" id="1.10.490.70">
    <property type="entry name" value="Histidine kinase N-terminal domain"/>
    <property type="match status" value="1"/>
</dbReference>
<dbReference type="GO" id="GO:0000155">
    <property type="term" value="F:phosphorelay sensor kinase activity"/>
    <property type="evidence" value="ECO:0007669"/>
    <property type="project" value="InterPro"/>
</dbReference>
<dbReference type="EMBL" id="QYTV02000003">
    <property type="protein sequence ID" value="RST75145.1"/>
    <property type="molecule type" value="Genomic_DNA"/>
</dbReference>
<dbReference type="SUPFAM" id="SSF47384">
    <property type="entry name" value="Homodimeric domain of signal transducing histidine kinase"/>
    <property type="match status" value="1"/>
</dbReference>
<dbReference type="Gene3D" id="3.30.565.10">
    <property type="entry name" value="Histidine kinase-like ATPase, C-terminal domain"/>
    <property type="match status" value="1"/>
</dbReference>
<gene>
    <name evidence="10" type="ORF">D4T97_007755</name>
</gene>
<dbReference type="PROSITE" id="PS50109">
    <property type="entry name" value="HIS_KIN"/>
    <property type="match status" value="1"/>
</dbReference>
<dbReference type="InterPro" id="IPR036097">
    <property type="entry name" value="HisK_dim/P_sf"/>
</dbReference>
<name>A0A429Y1N8_9BACI</name>
<evidence type="ECO:0000256" key="2">
    <source>
        <dbReference type="ARBA" id="ARBA00012438"/>
    </source>
</evidence>
<reference evidence="10" key="1">
    <citation type="submission" date="2018-12" db="EMBL/GenBank/DDBJ databases">
        <authorList>
            <person name="Sun L."/>
            <person name="Chen Z."/>
        </authorList>
    </citation>
    <scope>NUCLEOTIDE SEQUENCE [LARGE SCALE GENOMIC DNA]</scope>
    <source>
        <strain evidence="10">3-2-2</strain>
    </source>
</reference>
<dbReference type="InterPro" id="IPR003661">
    <property type="entry name" value="HisK_dim/P_dom"/>
</dbReference>
<comment type="caution">
    <text evidence="10">The sequence shown here is derived from an EMBL/GenBank/DDBJ whole genome shotgun (WGS) entry which is preliminary data.</text>
</comment>
<evidence type="ECO:0000313" key="10">
    <source>
        <dbReference type="EMBL" id="RST75145.1"/>
    </source>
</evidence>
<evidence type="ECO:0000256" key="3">
    <source>
        <dbReference type="ARBA" id="ARBA00022553"/>
    </source>
</evidence>
<dbReference type="EC" id="2.7.13.3" evidence="2"/>
<dbReference type="InterPro" id="IPR018984">
    <property type="entry name" value="Histidine_kinase_N"/>
</dbReference>
<evidence type="ECO:0000259" key="9">
    <source>
        <dbReference type="PROSITE" id="PS50109"/>
    </source>
</evidence>
<keyword evidence="6" id="KW-0418">Kinase</keyword>
<evidence type="ECO:0000313" key="11">
    <source>
        <dbReference type="Proteomes" id="UP000287156"/>
    </source>
</evidence>
<evidence type="ECO:0000256" key="7">
    <source>
        <dbReference type="ARBA" id="ARBA00022840"/>
    </source>
</evidence>
<dbReference type="Gene3D" id="1.10.287.130">
    <property type="match status" value="1"/>
</dbReference>
<proteinExistence type="predicted"/>
<keyword evidence="8" id="KW-0902">Two-component regulatory system</keyword>
<keyword evidence="7" id="KW-0067">ATP-binding</keyword>
<dbReference type="InterPro" id="IPR036890">
    <property type="entry name" value="HATPase_C_sf"/>
</dbReference>
<dbReference type="CDD" id="cd00082">
    <property type="entry name" value="HisKA"/>
    <property type="match status" value="1"/>
</dbReference>
<feature type="domain" description="Histidine kinase" evidence="9">
    <location>
        <begin position="173"/>
        <end position="379"/>
    </location>
</feature>
<evidence type="ECO:0000256" key="6">
    <source>
        <dbReference type="ARBA" id="ARBA00022777"/>
    </source>
</evidence>
<keyword evidence="11" id="KW-1185">Reference proteome</keyword>
<evidence type="ECO:0000256" key="4">
    <source>
        <dbReference type="ARBA" id="ARBA00022679"/>
    </source>
</evidence>
<organism evidence="10 11">
    <name type="scientific">Siminovitchia acidinfaciens</name>
    <dbReference type="NCBI Taxonomy" id="2321395"/>
    <lineage>
        <taxon>Bacteria</taxon>
        <taxon>Bacillati</taxon>
        <taxon>Bacillota</taxon>
        <taxon>Bacilli</taxon>
        <taxon>Bacillales</taxon>
        <taxon>Bacillaceae</taxon>
        <taxon>Siminovitchia</taxon>
    </lineage>
</organism>
<dbReference type="Proteomes" id="UP000287156">
    <property type="component" value="Unassembled WGS sequence"/>
</dbReference>
<dbReference type="AlphaFoldDB" id="A0A429Y1N8"/>
<comment type="catalytic activity">
    <reaction evidence="1">
        <text>ATP + protein L-histidine = ADP + protein N-phospho-L-histidine.</text>
        <dbReference type="EC" id="2.7.13.3"/>
    </reaction>
</comment>
<dbReference type="PANTHER" id="PTHR43065">
    <property type="entry name" value="SENSOR HISTIDINE KINASE"/>
    <property type="match status" value="1"/>
</dbReference>
<keyword evidence="4" id="KW-0808">Transferase</keyword>
<keyword evidence="3" id="KW-0597">Phosphoprotein</keyword>
<dbReference type="GO" id="GO:0005524">
    <property type="term" value="F:ATP binding"/>
    <property type="evidence" value="ECO:0007669"/>
    <property type="project" value="UniProtKB-KW"/>
</dbReference>
<dbReference type="Pfam" id="PF02518">
    <property type="entry name" value="HATPase_c"/>
    <property type="match status" value="1"/>
</dbReference>
<dbReference type="InterPro" id="IPR004358">
    <property type="entry name" value="Sig_transdc_His_kin-like_C"/>
</dbReference>
<accession>A0A429Y1N8</accession>
<dbReference type="InterPro" id="IPR005467">
    <property type="entry name" value="His_kinase_dom"/>
</dbReference>
<dbReference type="Pfam" id="PF09385">
    <property type="entry name" value="HisK_N"/>
    <property type="match status" value="1"/>
</dbReference>
<dbReference type="Pfam" id="PF00512">
    <property type="entry name" value="HisKA"/>
    <property type="match status" value="1"/>
</dbReference>
<dbReference type="SUPFAM" id="SSF55874">
    <property type="entry name" value="ATPase domain of HSP90 chaperone/DNA topoisomerase II/histidine kinase"/>
    <property type="match status" value="1"/>
</dbReference>
<dbReference type="InterPro" id="IPR003594">
    <property type="entry name" value="HATPase_dom"/>
</dbReference>
<protein>
    <recommendedName>
        <fullName evidence="2">histidine kinase</fullName>
        <ecNumber evidence="2">2.7.13.3</ecNumber>
    </recommendedName>
</protein>
<evidence type="ECO:0000256" key="1">
    <source>
        <dbReference type="ARBA" id="ARBA00000085"/>
    </source>
</evidence>
<evidence type="ECO:0000256" key="8">
    <source>
        <dbReference type="ARBA" id="ARBA00023012"/>
    </source>
</evidence>
<evidence type="ECO:0000256" key="5">
    <source>
        <dbReference type="ARBA" id="ARBA00022741"/>
    </source>
</evidence>
<dbReference type="PRINTS" id="PR00344">
    <property type="entry name" value="BCTRLSENSOR"/>
</dbReference>
<dbReference type="SMART" id="SM00388">
    <property type="entry name" value="HisKA"/>
    <property type="match status" value="1"/>
</dbReference>
<dbReference type="SMART" id="SM00387">
    <property type="entry name" value="HATPase_c"/>
    <property type="match status" value="1"/>
</dbReference>
<dbReference type="PANTHER" id="PTHR43065:SF10">
    <property type="entry name" value="PEROXIDE STRESS-ACTIVATED HISTIDINE KINASE MAK3"/>
    <property type="match status" value="1"/>
</dbReference>